<reference evidence="2 3" key="1">
    <citation type="submission" date="2016-11" db="EMBL/GenBank/DDBJ databases">
        <authorList>
            <person name="Jaros S."/>
            <person name="Januszkiewicz K."/>
            <person name="Wedrychowicz H."/>
        </authorList>
    </citation>
    <scope>NUCLEOTIDE SEQUENCE [LARGE SCALE GENOMIC DNA]</scope>
    <source>
        <strain evidence="2 3">DSM 25479</strain>
    </source>
</reference>
<dbReference type="Gene3D" id="2.60.40.1240">
    <property type="match status" value="1"/>
</dbReference>
<keyword evidence="1" id="KW-0732">Signal</keyword>
<evidence type="ECO:0000313" key="2">
    <source>
        <dbReference type="EMBL" id="SHI81401.1"/>
    </source>
</evidence>
<name>A0A1M6E7H6_9FLAO</name>
<dbReference type="AlphaFoldDB" id="A0A1M6E7H6"/>
<organism evidence="2 3">
    <name type="scientific">Cruoricaptor ignavus</name>
    <dbReference type="NCBI Taxonomy" id="1118202"/>
    <lineage>
        <taxon>Bacteria</taxon>
        <taxon>Pseudomonadati</taxon>
        <taxon>Bacteroidota</taxon>
        <taxon>Flavobacteriia</taxon>
        <taxon>Flavobacteriales</taxon>
        <taxon>Weeksellaceae</taxon>
        <taxon>Cruoricaptor</taxon>
    </lineage>
</organism>
<dbReference type="RefSeq" id="WP_143154049.1">
    <property type="nucleotide sequence ID" value="NZ_CP171011.1"/>
</dbReference>
<dbReference type="OrthoDB" id="1262962at2"/>
<dbReference type="EMBL" id="FQYI01000005">
    <property type="protein sequence ID" value="SHI81401.1"/>
    <property type="molecule type" value="Genomic_DNA"/>
</dbReference>
<accession>A0A1M6E7H6</accession>
<evidence type="ECO:0000313" key="3">
    <source>
        <dbReference type="Proteomes" id="UP000184335"/>
    </source>
</evidence>
<keyword evidence="3" id="KW-1185">Reference proteome</keyword>
<dbReference type="STRING" id="1118202.SAMN05443429_1058"/>
<proteinExistence type="predicted"/>
<protein>
    <submittedName>
        <fullName evidence="2">Uncharacterized protein</fullName>
    </submittedName>
</protein>
<evidence type="ECO:0000256" key="1">
    <source>
        <dbReference type="ARBA" id="ARBA00022729"/>
    </source>
</evidence>
<sequence length="183" mass="20869">MKRFSLLVVIAISTVTFAQKIDCSKIKDELTNVKTEIAELTKQNLYYKETLDLLKPLASNSANNLDISIISAVGNKEGKTITISYLYQNTATEARKYFQASQSYFVDARGNQSETYEVYASANRLRVEQIQPNIPMKGFIKFKVEEVDFPIIKHLNLKFSYVGNQIGKPEENVIFQNIPVTWK</sequence>
<dbReference type="InterPro" id="IPR029050">
    <property type="entry name" value="Immunoprotect_excell_Ig-like"/>
</dbReference>
<gene>
    <name evidence="2" type="ORF">SAMN05443429_1058</name>
</gene>
<dbReference type="Proteomes" id="UP000184335">
    <property type="component" value="Unassembled WGS sequence"/>
</dbReference>